<sequence>MFNFRKSKERINIIFKDHVLRYIECDTPELTGIVDYGELYLESGIIEEGKVVDARKLASVIEELTEEKEWRKKKVYFSVPDASVIIKSFHIPNDLKTADEVKGYLYMQIGEGLHLPFEEPVFDYVVLEEKENMNEVLLFAYPESRVRAFESVLLDANTKPAVADLTFLSLYRLYYDLDHARSDDHLLSLQWNLDGVVLTVFHHCHPQFTRYMKSGIDPNLWEFPVKGDSDVRFTGDDQEIEAYMEEQMREVERIMNFYRYSVTNGESAVTNLLISGDFPLLHKVYEKCQRDLQLNVKMLDSKEFSLAEDGVIPFRYAESVGLALKP</sequence>
<dbReference type="STRING" id="1385513.N780_02840"/>
<reference evidence="1 2" key="1">
    <citation type="submission" date="2013-08" db="EMBL/GenBank/DDBJ databases">
        <title>Genome of Pontibacillus chungwhensis.</title>
        <authorList>
            <person name="Wang Q."/>
            <person name="Wang G."/>
        </authorList>
    </citation>
    <scope>NUCLEOTIDE SEQUENCE [LARGE SCALE GENOMIC DNA]</scope>
    <source>
        <strain evidence="1 2">BH030062</strain>
    </source>
</reference>
<dbReference type="PANTHER" id="PTHR32432">
    <property type="entry name" value="CELL DIVISION PROTEIN FTSA-RELATED"/>
    <property type="match status" value="1"/>
</dbReference>
<dbReference type="Proteomes" id="UP000030153">
    <property type="component" value="Unassembled WGS sequence"/>
</dbReference>
<dbReference type="OrthoDB" id="2690797at2"/>
<dbReference type="InterPro" id="IPR050696">
    <property type="entry name" value="FtsA/MreB"/>
</dbReference>
<accession>A0A0A2URM9</accession>
<proteinExistence type="predicted"/>
<dbReference type="PANTHER" id="PTHR32432:SF3">
    <property type="entry name" value="ETHANOLAMINE UTILIZATION PROTEIN EUTJ"/>
    <property type="match status" value="1"/>
</dbReference>
<dbReference type="AlphaFoldDB" id="A0A0A2URM9"/>
<organism evidence="1 2">
    <name type="scientific">Pontibacillus chungwhensis BH030062</name>
    <dbReference type="NCBI Taxonomy" id="1385513"/>
    <lineage>
        <taxon>Bacteria</taxon>
        <taxon>Bacillati</taxon>
        <taxon>Bacillota</taxon>
        <taxon>Bacilli</taxon>
        <taxon>Bacillales</taxon>
        <taxon>Bacillaceae</taxon>
        <taxon>Pontibacillus</taxon>
    </lineage>
</organism>
<protein>
    <submittedName>
        <fullName evidence="1">Pilus assembly protein PilM</fullName>
    </submittedName>
</protein>
<dbReference type="Pfam" id="PF11104">
    <property type="entry name" value="PilM_2"/>
    <property type="match status" value="1"/>
</dbReference>
<dbReference type="Gene3D" id="3.30.1490.300">
    <property type="match status" value="1"/>
</dbReference>
<gene>
    <name evidence="1" type="ORF">N780_02840</name>
</gene>
<dbReference type="EMBL" id="AVBG01000009">
    <property type="protein sequence ID" value="KGP90927.1"/>
    <property type="molecule type" value="Genomic_DNA"/>
</dbReference>
<dbReference type="RefSeq" id="WP_052115057.1">
    <property type="nucleotide sequence ID" value="NZ_AVBG01000009.1"/>
</dbReference>
<dbReference type="Gene3D" id="3.30.420.40">
    <property type="match status" value="2"/>
</dbReference>
<evidence type="ECO:0000313" key="1">
    <source>
        <dbReference type="EMBL" id="KGP90927.1"/>
    </source>
</evidence>
<keyword evidence="2" id="KW-1185">Reference proteome</keyword>
<dbReference type="InterPro" id="IPR005883">
    <property type="entry name" value="PilM"/>
</dbReference>
<comment type="caution">
    <text evidence="1">The sequence shown here is derived from an EMBL/GenBank/DDBJ whole genome shotgun (WGS) entry which is preliminary data.</text>
</comment>
<evidence type="ECO:0000313" key="2">
    <source>
        <dbReference type="Proteomes" id="UP000030153"/>
    </source>
</evidence>
<name>A0A0A2URM9_9BACI</name>
<dbReference type="eggNOG" id="COG4972">
    <property type="taxonomic scope" value="Bacteria"/>
</dbReference>